<evidence type="ECO:0000313" key="1">
    <source>
        <dbReference type="EMBL" id="EEF59542.1"/>
    </source>
</evidence>
<gene>
    <name evidence="1" type="ORF">Cflav_PD2449</name>
</gene>
<dbReference type="AlphaFoldDB" id="B9XKP9"/>
<evidence type="ECO:0000313" key="2">
    <source>
        <dbReference type="Proteomes" id="UP000003688"/>
    </source>
</evidence>
<organism evidence="1 2">
    <name type="scientific">Pedosphaera parvula (strain Ellin514)</name>
    <dbReference type="NCBI Taxonomy" id="320771"/>
    <lineage>
        <taxon>Bacteria</taxon>
        <taxon>Pseudomonadati</taxon>
        <taxon>Verrucomicrobiota</taxon>
        <taxon>Pedosphaerae</taxon>
        <taxon>Pedosphaerales</taxon>
        <taxon>Pedosphaeraceae</taxon>
        <taxon>Pedosphaera</taxon>
    </lineage>
</organism>
<proteinExistence type="predicted"/>
<dbReference type="STRING" id="320771.Cflav_PD2449"/>
<dbReference type="RefSeq" id="WP_007416385.1">
    <property type="nucleotide sequence ID" value="NZ_ABOX02000026.1"/>
</dbReference>
<comment type="caution">
    <text evidence="1">The sequence shown here is derived from an EMBL/GenBank/DDBJ whole genome shotgun (WGS) entry which is preliminary data.</text>
</comment>
<keyword evidence="2" id="KW-1185">Reference proteome</keyword>
<dbReference type="EMBL" id="ABOX02000026">
    <property type="protein sequence ID" value="EEF59542.1"/>
    <property type="molecule type" value="Genomic_DNA"/>
</dbReference>
<dbReference type="OrthoDB" id="202395at2"/>
<name>B9XKP9_PEDPL</name>
<sequence precursor="true">MQNVNHSLVVKGNRGRLLWTIALAHLLLTGTVAFAQVNSWTKPTSGAWEEPVWSLGILPNSSQTIEITNAGFKAVGINPSTATGFPGSLTINHLDIFGPANSSNTLLMNFFGTNPPLRVLNGVNVGTNGRILNLFSGLLVVNAGHLAITNGSVQQEGGFVSVGDEIDVDGTYNLTNGLVQTPHLVVGGDNNVGLFTQEGGTNSTSDLVVQADSAPATYDLGGGVLNAGSEEIFSSLTAMGIFNQTGGRNTVTNTLRLAGSAVSSNPFGPSVALYAMNGGQLSVGTLLLNAYSSFAQSNGTTMVSGAVEFNTGSPFFLTTSFLTGGTLAAANVSFSGAGEGLEQTGGTLIVSNLFSFGGFTFEPPIGFAPYDFAGGLLMASNIEILANFSIGSAGGQTRRITNPGFFRLGAGGTVTTATIDEQLGRFILASSAAIDMGAGASKLAFADSSSQTWAAGAILSILNWSGSTNGGGSDQLFFGTNSSGLTLAQLSQIRFVNPAGFPPGSTNFARILSTGEVVPSGTQVVAQVNSWTKPTSGAWEEPVWSLGILPNSSQTIEITNAGFKAVGIFPATATGFPGSLTINHLDIFGPANSSNTLLMNFFGTNPPLRVLNGVNVGTNGRILNLFSGMLVDGGHLGITNGSVQQEGGFVIVGDEIDVEGTYDLTNGLVQTPNILVDGDINVGLFTQDGGTNSTTDLVLRAGSAPAIYDLSGGFLNAGSEEIFSSLTAMATFNQTGGFNTVTNTLRLEGAATDRNPFGPSVALYAMNGGQLSATTLLLDPYSSFAQSNGTTTVSGTVQFNALSPFFRTTSFLAGGTLSAANVSFAGAGENLVQTGGTLVVSNLFSFGGFAFSPPLGFALYDFIGGTLIASNIEILGNFSIDSAGGQTRRITNPGFFRLGSGGTVTTATIDERLGRFILASSAAIDMGAGASKLAFADSSSQTWAAGAILSILNWSGSTNGGGSDQLFFGTNSSGLTLAQLSQIRFVNPAGFPPGSTNFARILSTGEVVPSVQPVLVAMKQGTTMVLQWPAPFKLLTSTNVLGPYLVVPGAVSPYVIDIKSSPKAFFRLMN</sequence>
<dbReference type="Proteomes" id="UP000003688">
    <property type="component" value="Unassembled WGS sequence"/>
</dbReference>
<reference evidence="1 2" key="1">
    <citation type="journal article" date="2011" name="J. Bacteriol.">
        <title>Genome sequence of 'Pedosphaera parvula' Ellin514, an aerobic Verrucomicrobial isolate from pasture soil.</title>
        <authorList>
            <person name="Kant R."/>
            <person name="van Passel M.W."/>
            <person name="Sangwan P."/>
            <person name="Palva A."/>
            <person name="Lucas S."/>
            <person name="Copeland A."/>
            <person name="Lapidus A."/>
            <person name="Glavina Del Rio T."/>
            <person name="Dalin E."/>
            <person name="Tice H."/>
            <person name="Bruce D."/>
            <person name="Goodwin L."/>
            <person name="Pitluck S."/>
            <person name="Chertkov O."/>
            <person name="Larimer F.W."/>
            <person name="Land M.L."/>
            <person name="Hauser L."/>
            <person name="Brettin T.S."/>
            <person name="Detter J.C."/>
            <person name="Han S."/>
            <person name="de Vos W.M."/>
            <person name="Janssen P.H."/>
            <person name="Smidt H."/>
        </authorList>
    </citation>
    <scope>NUCLEOTIDE SEQUENCE [LARGE SCALE GENOMIC DNA]</scope>
    <source>
        <strain evidence="1 2">Ellin514</strain>
    </source>
</reference>
<protein>
    <submittedName>
        <fullName evidence="1">Uncharacterized protein</fullName>
    </submittedName>
</protein>
<accession>B9XKP9</accession>